<dbReference type="Proteomes" id="UP001317532">
    <property type="component" value="Chromosome"/>
</dbReference>
<dbReference type="InterPro" id="IPR045010">
    <property type="entry name" value="MDR_fam"/>
</dbReference>
<organism evidence="3 4">
    <name type="scientific">Vulcanimicrobium alpinum</name>
    <dbReference type="NCBI Taxonomy" id="3016050"/>
    <lineage>
        <taxon>Bacteria</taxon>
        <taxon>Bacillati</taxon>
        <taxon>Vulcanimicrobiota</taxon>
        <taxon>Vulcanimicrobiia</taxon>
        <taxon>Vulcanimicrobiales</taxon>
        <taxon>Vulcanimicrobiaceae</taxon>
        <taxon>Vulcanimicrobium</taxon>
    </lineage>
</organism>
<proteinExistence type="predicted"/>
<accession>A0AAN1XWB1</accession>
<dbReference type="InterPro" id="IPR020843">
    <property type="entry name" value="ER"/>
</dbReference>
<dbReference type="SMART" id="SM00829">
    <property type="entry name" value="PKS_ER"/>
    <property type="match status" value="1"/>
</dbReference>
<dbReference type="Gene3D" id="3.90.180.10">
    <property type="entry name" value="Medium-chain alcohol dehydrogenases, catalytic domain"/>
    <property type="match status" value="1"/>
</dbReference>
<dbReference type="Pfam" id="PF00107">
    <property type="entry name" value="ADH_zinc_N"/>
    <property type="match status" value="1"/>
</dbReference>
<dbReference type="CDD" id="cd05288">
    <property type="entry name" value="PGDH"/>
    <property type="match status" value="1"/>
</dbReference>
<evidence type="ECO:0000313" key="4">
    <source>
        <dbReference type="Proteomes" id="UP001317532"/>
    </source>
</evidence>
<dbReference type="FunFam" id="3.40.50.720:FF:000121">
    <property type="entry name" value="Prostaglandin reductase 2"/>
    <property type="match status" value="1"/>
</dbReference>
<sequence>MTTVDTRESREIRLAARPSGEPTGANFALASTKVGPPGDGQVLVKNAMMSVEPYMRGRMNAGRSYVPPFEVGAPLSGAAIGTVVASKDASVSEGATVMHDHGWREYAVLPAKAVRAIDTTAVPAETYLSALGTTGFTAWVGLRAIGRVKDGETLFVSAAAGAVGSMAVQLAKRWGLRVIGSASSPAKAAFVRDTLGADAAFDYHDSVRTSLNDAAPEGIDCYFDNVGGEQLEAAIGAMRDFGRAILCGAVSQYNAASPPPGPRNLVLAVGRRLRLEGFIVLDHMQRFPEFFGEVAPLVKSGAIHAPTSFVDGLENAPGALLDILRPNAHLGKVVVRLA</sequence>
<dbReference type="EMBL" id="AP025523">
    <property type="protein sequence ID" value="BDE05453.1"/>
    <property type="molecule type" value="Genomic_DNA"/>
</dbReference>
<protein>
    <submittedName>
        <fullName evidence="3">NADP-dependent oxidoreductase</fullName>
    </submittedName>
</protein>
<dbReference type="GO" id="GO:0016628">
    <property type="term" value="F:oxidoreductase activity, acting on the CH-CH group of donors, NAD or NADP as acceptor"/>
    <property type="evidence" value="ECO:0007669"/>
    <property type="project" value="InterPro"/>
</dbReference>
<dbReference type="KEGG" id="vab:WPS_07290"/>
<evidence type="ECO:0000256" key="1">
    <source>
        <dbReference type="ARBA" id="ARBA00023002"/>
    </source>
</evidence>
<dbReference type="SUPFAM" id="SSF51735">
    <property type="entry name" value="NAD(P)-binding Rossmann-fold domains"/>
    <property type="match status" value="1"/>
</dbReference>
<gene>
    <name evidence="3" type="ORF">WPS_07290</name>
</gene>
<dbReference type="PANTHER" id="PTHR43205:SF7">
    <property type="entry name" value="PROSTAGLANDIN REDUCTASE 1"/>
    <property type="match status" value="1"/>
</dbReference>
<evidence type="ECO:0000313" key="3">
    <source>
        <dbReference type="EMBL" id="BDE05453.1"/>
    </source>
</evidence>
<reference evidence="3 4" key="1">
    <citation type="journal article" date="2022" name="ISME Commun">
        <title>Vulcanimicrobium alpinus gen. nov. sp. nov., the first cultivated representative of the candidate phylum 'Eremiobacterota', is a metabolically versatile aerobic anoxygenic phototroph.</title>
        <authorList>
            <person name="Yabe S."/>
            <person name="Muto K."/>
            <person name="Abe K."/>
            <person name="Yokota A."/>
            <person name="Staudigel H."/>
            <person name="Tebo B.M."/>
        </authorList>
    </citation>
    <scope>NUCLEOTIDE SEQUENCE [LARGE SCALE GENOMIC DNA]</scope>
    <source>
        <strain evidence="3 4">WC8-2</strain>
    </source>
</reference>
<dbReference type="RefSeq" id="WP_317996490.1">
    <property type="nucleotide sequence ID" value="NZ_AP025523.1"/>
</dbReference>
<dbReference type="SUPFAM" id="SSF50129">
    <property type="entry name" value="GroES-like"/>
    <property type="match status" value="1"/>
</dbReference>
<dbReference type="Pfam" id="PF16884">
    <property type="entry name" value="ADH_N_2"/>
    <property type="match status" value="1"/>
</dbReference>
<keyword evidence="4" id="KW-1185">Reference proteome</keyword>
<keyword evidence="1" id="KW-0560">Oxidoreductase</keyword>
<feature type="domain" description="Enoyl reductase (ER)" evidence="2">
    <location>
        <begin position="24"/>
        <end position="335"/>
    </location>
</feature>
<evidence type="ECO:0000259" key="2">
    <source>
        <dbReference type="SMART" id="SM00829"/>
    </source>
</evidence>
<dbReference type="InterPro" id="IPR011032">
    <property type="entry name" value="GroES-like_sf"/>
</dbReference>
<dbReference type="AlphaFoldDB" id="A0AAN1XWB1"/>
<name>A0AAN1XWB1_UNVUL</name>
<dbReference type="PANTHER" id="PTHR43205">
    <property type="entry name" value="PROSTAGLANDIN REDUCTASE"/>
    <property type="match status" value="1"/>
</dbReference>
<dbReference type="Gene3D" id="3.40.50.720">
    <property type="entry name" value="NAD(P)-binding Rossmann-like Domain"/>
    <property type="match status" value="1"/>
</dbReference>
<dbReference type="InterPro" id="IPR041694">
    <property type="entry name" value="ADH_N_2"/>
</dbReference>
<dbReference type="InterPro" id="IPR013149">
    <property type="entry name" value="ADH-like_C"/>
</dbReference>
<dbReference type="InterPro" id="IPR036291">
    <property type="entry name" value="NAD(P)-bd_dom_sf"/>
</dbReference>